<accession>A0ABV1HWC3</accession>
<reference evidence="1 2" key="1">
    <citation type="submission" date="2024-03" db="EMBL/GenBank/DDBJ databases">
        <title>Human intestinal bacterial collection.</title>
        <authorList>
            <person name="Pauvert C."/>
            <person name="Hitch T.C.A."/>
            <person name="Clavel T."/>
        </authorList>
    </citation>
    <scope>NUCLEOTIDE SEQUENCE [LARGE SCALE GENOMIC DNA]</scope>
    <source>
        <strain evidence="1 2">CLA-AP-H18</strain>
    </source>
</reference>
<evidence type="ECO:0000313" key="2">
    <source>
        <dbReference type="Proteomes" id="UP001478133"/>
    </source>
</evidence>
<evidence type="ECO:0000313" key="1">
    <source>
        <dbReference type="EMBL" id="MEQ2566620.1"/>
    </source>
</evidence>
<sequence length="70" mass="8131">MLDKFIVAHNLNTKEIKVIPYVEYYNNFLIYEPISSSNNEVNALIICEHIKKVGINTYIEELAMNKLLSI</sequence>
<dbReference type="RefSeq" id="WP_367286398.1">
    <property type="nucleotide sequence ID" value="NZ_JBBMEY010000012.1"/>
</dbReference>
<protein>
    <recommendedName>
        <fullName evidence="3">EAL domain-containing protein</fullName>
    </recommendedName>
</protein>
<proteinExistence type="predicted"/>
<name>A0ABV1HWC3_9FIRM</name>
<evidence type="ECO:0008006" key="3">
    <source>
        <dbReference type="Google" id="ProtNLM"/>
    </source>
</evidence>
<comment type="caution">
    <text evidence="1">The sequence shown here is derived from an EMBL/GenBank/DDBJ whole genome shotgun (WGS) entry which is preliminary data.</text>
</comment>
<organism evidence="1 2">
    <name type="scientific">Ruminococcoides intestinihominis</name>
    <dbReference type="NCBI Taxonomy" id="3133161"/>
    <lineage>
        <taxon>Bacteria</taxon>
        <taxon>Bacillati</taxon>
        <taxon>Bacillota</taxon>
        <taxon>Clostridia</taxon>
        <taxon>Eubacteriales</taxon>
        <taxon>Oscillospiraceae</taxon>
        <taxon>Ruminococcoides</taxon>
    </lineage>
</organism>
<gene>
    <name evidence="1" type="ORF">ABFO16_10340</name>
</gene>
<dbReference type="Proteomes" id="UP001478133">
    <property type="component" value="Unassembled WGS sequence"/>
</dbReference>
<dbReference type="EMBL" id="JBBMFI010000084">
    <property type="protein sequence ID" value="MEQ2566620.1"/>
    <property type="molecule type" value="Genomic_DNA"/>
</dbReference>
<keyword evidence="2" id="KW-1185">Reference proteome</keyword>